<dbReference type="InterPro" id="IPR002104">
    <property type="entry name" value="Integrase_catalytic"/>
</dbReference>
<dbReference type="Pfam" id="PF00589">
    <property type="entry name" value="Phage_integrase"/>
    <property type="match status" value="1"/>
</dbReference>
<feature type="domain" description="Tyr recombinase" evidence="3">
    <location>
        <begin position="188"/>
        <end position="363"/>
    </location>
</feature>
<dbReference type="PROSITE" id="PS51898">
    <property type="entry name" value="TYR_RECOMBINASE"/>
    <property type="match status" value="1"/>
</dbReference>
<dbReference type="Proteomes" id="UP000321189">
    <property type="component" value="Unassembled WGS sequence"/>
</dbReference>
<dbReference type="SUPFAM" id="SSF56349">
    <property type="entry name" value="DNA breaking-rejoining enzymes"/>
    <property type="match status" value="1"/>
</dbReference>
<dbReference type="EMBL" id="BJUT01000014">
    <property type="protein sequence ID" value="GEK76381.1"/>
    <property type="molecule type" value="Genomic_DNA"/>
</dbReference>
<evidence type="ECO:0000313" key="4">
    <source>
        <dbReference type="EMBL" id="GEK76381.1"/>
    </source>
</evidence>
<dbReference type="CDD" id="cd00796">
    <property type="entry name" value="INT_Rci_Hp1_C"/>
    <property type="match status" value="1"/>
</dbReference>
<accession>A0ABQ0UD31</accession>
<keyword evidence="5" id="KW-1185">Reference proteome</keyword>
<evidence type="ECO:0000256" key="2">
    <source>
        <dbReference type="ARBA" id="ARBA00023172"/>
    </source>
</evidence>
<dbReference type="InterPro" id="IPR013762">
    <property type="entry name" value="Integrase-like_cat_sf"/>
</dbReference>
<comment type="caution">
    <text evidence="4">The sequence shown here is derived from an EMBL/GenBank/DDBJ whole genome shotgun (WGS) entry which is preliminary data.</text>
</comment>
<dbReference type="PANTHER" id="PTHR30349:SF94">
    <property type="entry name" value="INTEGRASE_RECOMBINASE HI_1414-RELATED"/>
    <property type="match status" value="1"/>
</dbReference>
<keyword evidence="1" id="KW-0229">DNA integration</keyword>
<proteinExistence type="predicted"/>
<evidence type="ECO:0000256" key="1">
    <source>
        <dbReference type="ARBA" id="ARBA00022908"/>
    </source>
</evidence>
<organism evidence="4 5">
    <name type="scientific">Pseudoalteromonas atlantica</name>
    <name type="common">Alteromonas atlantica</name>
    <dbReference type="NCBI Taxonomy" id="288"/>
    <lineage>
        <taxon>Bacteria</taxon>
        <taxon>Pseudomonadati</taxon>
        <taxon>Pseudomonadota</taxon>
        <taxon>Gammaproteobacteria</taxon>
        <taxon>Alteromonadales</taxon>
        <taxon>Pseudoalteromonadaceae</taxon>
        <taxon>Pseudoalteromonas</taxon>
    </lineage>
</organism>
<dbReference type="Gene3D" id="1.10.443.10">
    <property type="entry name" value="Intergrase catalytic core"/>
    <property type="match status" value="1"/>
</dbReference>
<protein>
    <submittedName>
        <fullName evidence="4">Integrase</fullName>
    </submittedName>
</protein>
<evidence type="ECO:0000259" key="3">
    <source>
        <dbReference type="PROSITE" id="PS51898"/>
    </source>
</evidence>
<dbReference type="PANTHER" id="PTHR30349">
    <property type="entry name" value="PHAGE INTEGRASE-RELATED"/>
    <property type="match status" value="1"/>
</dbReference>
<gene>
    <name evidence="4" type="ORF">PAT01_16850</name>
</gene>
<keyword evidence="2" id="KW-0233">DNA recombination</keyword>
<dbReference type="InterPro" id="IPR050090">
    <property type="entry name" value="Tyrosine_recombinase_XerCD"/>
</dbReference>
<sequence length="363" mass="42083">MSGKDIFIGSIMSSHYVEKRKRADGTTKYRCKVVVKEKGKVIHQESKTFDKKASADTWGKRRSNEIDLNGLSRPIEYIKINDLIDRYLTDPKIAPNVKRTKGACLTMLKSYGIAKLYAHDLKSSDIIEHCHQRISSGAKPATVAHDYFYLKSVFKAAKPFWGMEITEQPYVDAKPMLEQMNLIGKSQRRTRRLKKGEYEALEQGLKIREEHRSAHIPFVDIFQFSILTCMRLGEVTNLKWVDLDNDTRTILCRDRKDPRKKEGNHMRVPLLGEAYSITIRQPRKGELIFPYNPKSIGSGFRSVRKKLGIKELTYHDLRREGASRLFERDYRIEEVAQVTGHKDLKVLWNVYTALNPENLHRDL</sequence>
<evidence type="ECO:0000313" key="5">
    <source>
        <dbReference type="Proteomes" id="UP000321189"/>
    </source>
</evidence>
<reference evidence="4 5" key="1">
    <citation type="submission" date="2019-07" db="EMBL/GenBank/DDBJ databases">
        <title>Whole genome shotgun sequence of Pseudoalteromonas atlantica NBRC 103033.</title>
        <authorList>
            <person name="Hosoyama A."/>
            <person name="Uohara A."/>
            <person name="Ohji S."/>
            <person name="Ichikawa N."/>
        </authorList>
    </citation>
    <scope>NUCLEOTIDE SEQUENCE [LARGE SCALE GENOMIC DNA]</scope>
    <source>
        <strain evidence="4 5">NBRC 103033</strain>
    </source>
</reference>
<name>A0ABQ0UD31_PSEAF</name>
<dbReference type="InterPro" id="IPR011010">
    <property type="entry name" value="DNA_brk_join_enz"/>
</dbReference>